<comment type="subcellular location">
    <subcellularLocation>
        <location evidence="1 10">Golgi apparatus membrane</location>
        <topology evidence="1 10">Single-pass type II membrane protein</topology>
    </subcellularLocation>
</comment>
<evidence type="ECO:0000256" key="7">
    <source>
        <dbReference type="ARBA" id="ARBA00022989"/>
    </source>
</evidence>
<evidence type="ECO:0000313" key="12">
    <source>
        <dbReference type="Proteomes" id="UP000821866"/>
    </source>
</evidence>
<keyword evidence="8 10" id="KW-0333">Golgi apparatus</keyword>
<evidence type="ECO:0000256" key="1">
    <source>
        <dbReference type="ARBA" id="ARBA00004323"/>
    </source>
</evidence>
<sequence length="400" mass="44797">MWYIAGFDGMLPLIVTPSQLQVLTVAACLVCLAYTIVNPGVASGEGPSHRFRASRHPVAAPRRVAAARAGPSAEAVLCRNCSLPTPTSIRSSDPEKSLRKPLFPYRLLWNVDYDCNGDGLSRPFRYLVAVNSLPHNYALRQIMRAEAWEQAQTSSKGILLLFFLGLPQSLRLRAKLRSEIHRYGDIVVGDYYATPENATLTSLMIFKWTSQFCRQARFLVKVNDGAHVNYRFLQDSYDFFVGHSMDYEMFGSFVPLGARPCQEPTDDNFAIRNCSGVLGYLVGCAYVLTADVVEPLLYASATEQSPPTPPEDLYVTGTLADSVYARRAELAHFEGCYVTYTKKARIWQGGPLYWLRDHVLASCARIDHVLGTRLGRRCLSIVFCLVCVCAYLRLTRTRMF</sequence>
<proteinExistence type="inferred from homology"/>
<evidence type="ECO:0000313" key="11">
    <source>
        <dbReference type="EMBL" id="KAH8022871.1"/>
    </source>
</evidence>
<name>A0A9J6DLB1_RHIMP</name>
<evidence type="ECO:0000256" key="2">
    <source>
        <dbReference type="ARBA" id="ARBA00008661"/>
    </source>
</evidence>
<dbReference type="GO" id="GO:0000139">
    <property type="term" value="C:Golgi membrane"/>
    <property type="evidence" value="ECO:0007669"/>
    <property type="project" value="UniProtKB-SubCell"/>
</dbReference>
<comment type="caution">
    <text evidence="11">The sequence shown here is derived from an EMBL/GenBank/DDBJ whole genome shotgun (WGS) entry which is preliminary data.</text>
</comment>
<protein>
    <recommendedName>
        <fullName evidence="10">Hexosyltransferase</fullName>
        <ecNumber evidence="10">2.4.1.-</ecNumber>
    </recommendedName>
</protein>
<dbReference type="Pfam" id="PF01762">
    <property type="entry name" value="Galactosyl_T"/>
    <property type="match status" value="1"/>
</dbReference>
<dbReference type="PANTHER" id="PTHR11214:SF314">
    <property type="entry name" value="HEXOSYLTRANSFERASE"/>
    <property type="match status" value="1"/>
</dbReference>
<dbReference type="InterPro" id="IPR002659">
    <property type="entry name" value="Glyco_trans_31"/>
</dbReference>
<keyword evidence="5 10" id="KW-0812">Transmembrane</keyword>
<keyword evidence="6" id="KW-0735">Signal-anchor</keyword>
<keyword evidence="7 10" id="KW-1133">Transmembrane helix</keyword>
<evidence type="ECO:0000256" key="3">
    <source>
        <dbReference type="ARBA" id="ARBA00022676"/>
    </source>
</evidence>
<dbReference type="EMBL" id="JABSTU010000008">
    <property type="protein sequence ID" value="KAH8022871.1"/>
    <property type="molecule type" value="Genomic_DNA"/>
</dbReference>
<dbReference type="AlphaFoldDB" id="A0A9J6DLB1"/>
<evidence type="ECO:0000256" key="6">
    <source>
        <dbReference type="ARBA" id="ARBA00022968"/>
    </source>
</evidence>
<dbReference type="GO" id="GO:0016758">
    <property type="term" value="F:hexosyltransferase activity"/>
    <property type="evidence" value="ECO:0007669"/>
    <property type="project" value="InterPro"/>
</dbReference>
<dbReference type="GO" id="GO:0006493">
    <property type="term" value="P:protein O-linked glycosylation"/>
    <property type="evidence" value="ECO:0007669"/>
    <property type="project" value="TreeGrafter"/>
</dbReference>
<evidence type="ECO:0000256" key="9">
    <source>
        <dbReference type="ARBA" id="ARBA00023136"/>
    </source>
</evidence>
<keyword evidence="12" id="KW-1185">Reference proteome</keyword>
<evidence type="ECO:0000256" key="4">
    <source>
        <dbReference type="ARBA" id="ARBA00022679"/>
    </source>
</evidence>
<evidence type="ECO:0000256" key="10">
    <source>
        <dbReference type="RuleBase" id="RU363063"/>
    </source>
</evidence>
<feature type="transmembrane region" description="Helical" evidence="10">
    <location>
        <begin position="374"/>
        <end position="394"/>
    </location>
</feature>
<evidence type="ECO:0000256" key="5">
    <source>
        <dbReference type="ARBA" id="ARBA00022692"/>
    </source>
</evidence>
<organism evidence="11 12">
    <name type="scientific">Rhipicephalus microplus</name>
    <name type="common">Cattle tick</name>
    <name type="synonym">Boophilus microplus</name>
    <dbReference type="NCBI Taxonomy" id="6941"/>
    <lineage>
        <taxon>Eukaryota</taxon>
        <taxon>Metazoa</taxon>
        <taxon>Ecdysozoa</taxon>
        <taxon>Arthropoda</taxon>
        <taxon>Chelicerata</taxon>
        <taxon>Arachnida</taxon>
        <taxon>Acari</taxon>
        <taxon>Parasitiformes</taxon>
        <taxon>Ixodida</taxon>
        <taxon>Ixodoidea</taxon>
        <taxon>Ixodidae</taxon>
        <taxon>Rhipicephalinae</taxon>
        <taxon>Rhipicephalus</taxon>
        <taxon>Boophilus</taxon>
    </lineage>
</organism>
<dbReference type="EC" id="2.4.1.-" evidence="10"/>
<dbReference type="PANTHER" id="PTHR11214">
    <property type="entry name" value="BETA-1,3-N-ACETYLGLUCOSAMINYLTRANSFERASE"/>
    <property type="match status" value="1"/>
</dbReference>
<feature type="transmembrane region" description="Helical" evidence="10">
    <location>
        <begin position="20"/>
        <end position="42"/>
    </location>
</feature>
<accession>A0A9J6DLB1</accession>
<evidence type="ECO:0000256" key="8">
    <source>
        <dbReference type="ARBA" id="ARBA00023034"/>
    </source>
</evidence>
<gene>
    <name evidence="11" type="ORF">HPB51_006229</name>
</gene>
<comment type="caution">
    <text evidence="10">Lacks conserved residue(s) required for the propagation of feature annotation.</text>
</comment>
<keyword evidence="9 10" id="KW-0472">Membrane</keyword>
<keyword evidence="4" id="KW-0808">Transferase</keyword>
<dbReference type="VEuPathDB" id="VectorBase:LOC119172723"/>
<comment type="similarity">
    <text evidence="2 10">Belongs to the glycosyltransferase 31 family.</text>
</comment>
<keyword evidence="3 10" id="KW-0328">Glycosyltransferase</keyword>
<reference evidence="11" key="2">
    <citation type="submission" date="2021-09" db="EMBL/GenBank/DDBJ databases">
        <authorList>
            <person name="Jia N."/>
            <person name="Wang J."/>
            <person name="Shi W."/>
            <person name="Du L."/>
            <person name="Sun Y."/>
            <person name="Zhan W."/>
            <person name="Jiang J."/>
            <person name="Wang Q."/>
            <person name="Zhang B."/>
            <person name="Ji P."/>
            <person name="Sakyi L.B."/>
            <person name="Cui X."/>
            <person name="Yuan T."/>
            <person name="Jiang B."/>
            <person name="Yang W."/>
            <person name="Lam T.T.-Y."/>
            <person name="Chang Q."/>
            <person name="Ding S."/>
            <person name="Wang X."/>
            <person name="Zhu J."/>
            <person name="Ruan X."/>
            <person name="Zhao L."/>
            <person name="Wei J."/>
            <person name="Que T."/>
            <person name="Du C."/>
            <person name="Cheng J."/>
            <person name="Dai P."/>
            <person name="Han X."/>
            <person name="Huang E."/>
            <person name="Gao Y."/>
            <person name="Liu J."/>
            <person name="Shao H."/>
            <person name="Ye R."/>
            <person name="Li L."/>
            <person name="Wei W."/>
            <person name="Wang X."/>
            <person name="Wang C."/>
            <person name="Huo Q."/>
            <person name="Li W."/>
            <person name="Guo W."/>
            <person name="Chen H."/>
            <person name="Chen S."/>
            <person name="Zhou L."/>
            <person name="Zhou L."/>
            <person name="Ni X."/>
            <person name="Tian J."/>
            <person name="Zhou Y."/>
            <person name="Sheng Y."/>
            <person name="Liu T."/>
            <person name="Pan Y."/>
            <person name="Xia L."/>
            <person name="Li J."/>
            <person name="Zhao F."/>
            <person name="Cao W."/>
        </authorList>
    </citation>
    <scope>NUCLEOTIDE SEQUENCE</scope>
    <source>
        <strain evidence="11">Rmic-2018</strain>
        <tissue evidence="11">Larvae</tissue>
    </source>
</reference>
<reference evidence="11" key="1">
    <citation type="journal article" date="2020" name="Cell">
        <title>Large-Scale Comparative Analyses of Tick Genomes Elucidate Their Genetic Diversity and Vector Capacities.</title>
        <authorList>
            <consortium name="Tick Genome and Microbiome Consortium (TIGMIC)"/>
            <person name="Jia N."/>
            <person name="Wang J."/>
            <person name="Shi W."/>
            <person name="Du L."/>
            <person name="Sun Y."/>
            <person name="Zhan W."/>
            <person name="Jiang J.F."/>
            <person name="Wang Q."/>
            <person name="Zhang B."/>
            <person name="Ji P."/>
            <person name="Bell-Sakyi L."/>
            <person name="Cui X.M."/>
            <person name="Yuan T.T."/>
            <person name="Jiang B.G."/>
            <person name="Yang W.F."/>
            <person name="Lam T.T."/>
            <person name="Chang Q.C."/>
            <person name="Ding S.J."/>
            <person name="Wang X.J."/>
            <person name="Zhu J.G."/>
            <person name="Ruan X.D."/>
            <person name="Zhao L."/>
            <person name="Wei J.T."/>
            <person name="Ye R.Z."/>
            <person name="Que T.C."/>
            <person name="Du C.H."/>
            <person name="Zhou Y.H."/>
            <person name="Cheng J.X."/>
            <person name="Dai P.F."/>
            <person name="Guo W.B."/>
            <person name="Han X.H."/>
            <person name="Huang E.J."/>
            <person name="Li L.F."/>
            <person name="Wei W."/>
            <person name="Gao Y.C."/>
            <person name="Liu J.Z."/>
            <person name="Shao H.Z."/>
            <person name="Wang X."/>
            <person name="Wang C.C."/>
            <person name="Yang T.C."/>
            <person name="Huo Q.B."/>
            <person name="Li W."/>
            <person name="Chen H.Y."/>
            <person name="Chen S.E."/>
            <person name="Zhou L.G."/>
            <person name="Ni X.B."/>
            <person name="Tian J.H."/>
            <person name="Sheng Y."/>
            <person name="Liu T."/>
            <person name="Pan Y.S."/>
            <person name="Xia L.Y."/>
            <person name="Li J."/>
            <person name="Zhao F."/>
            <person name="Cao W.C."/>
        </authorList>
    </citation>
    <scope>NUCLEOTIDE SEQUENCE</scope>
    <source>
        <strain evidence="11">Rmic-2018</strain>
    </source>
</reference>
<dbReference type="Proteomes" id="UP000821866">
    <property type="component" value="Chromosome 6"/>
</dbReference>